<dbReference type="NCBIfam" id="TIGR00188">
    <property type="entry name" value="rnpA"/>
    <property type="match status" value="1"/>
</dbReference>
<evidence type="ECO:0000256" key="1">
    <source>
        <dbReference type="ARBA" id="ARBA00002663"/>
    </source>
</evidence>
<keyword evidence="3 7" id="KW-0540">Nuclease</keyword>
<dbReference type="GO" id="GO:0001682">
    <property type="term" value="P:tRNA 5'-leader removal"/>
    <property type="evidence" value="ECO:0007669"/>
    <property type="project" value="UniProtKB-UniRule"/>
</dbReference>
<protein>
    <recommendedName>
        <fullName evidence="7 8">Ribonuclease P protein component</fullName>
        <shortName evidence="7">RNase P protein</shortName>
        <shortName evidence="7">RNaseP protein</shortName>
        <ecNumber evidence="7 8">3.1.26.5</ecNumber>
    </recommendedName>
    <alternativeName>
        <fullName evidence="7">Protein C5</fullName>
    </alternativeName>
</protein>
<proteinExistence type="inferred from homology"/>
<dbReference type="EMBL" id="NOZP01000032">
    <property type="protein sequence ID" value="OYD16866.1"/>
    <property type="molecule type" value="Genomic_DNA"/>
</dbReference>
<keyword evidence="5 7" id="KW-0378">Hydrolase</keyword>
<dbReference type="Proteomes" id="UP000215559">
    <property type="component" value="Unassembled WGS sequence"/>
</dbReference>
<dbReference type="EC" id="3.1.26.5" evidence="7 8"/>
<evidence type="ECO:0000256" key="8">
    <source>
        <dbReference type="NCBIfam" id="TIGR00188"/>
    </source>
</evidence>
<dbReference type="AlphaFoldDB" id="A0A235BXD3"/>
<dbReference type="GO" id="GO:0030677">
    <property type="term" value="C:ribonuclease P complex"/>
    <property type="evidence" value="ECO:0007669"/>
    <property type="project" value="TreeGrafter"/>
</dbReference>
<accession>A0A235BXD3</accession>
<evidence type="ECO:0000313" key="10">
    <source>
        <dbReference type="Proteomes" id="UP000215559"/>
    </source>
</evidence>
<dbReference type="GO" id="GO:0042781">
    <property type="term" value="F:3'-tRNA processing endoribonuclease activity"/>
    <property type="evidence" value="ECO:0007669"/>
    <property type="project" value="TreeGrafter"/>
</dbReference>
<comment type="similarity">
    <text evidence="7">Belongs to the RnpA family.</text>
</comment>
<dbReference type="PANTHER" id="PTHR33992">
    <property type="entry name" value="RIBONUCLEASE P PROTEIN COMPONENT"/>
    <property type="match status" value="1"/>
</dbReference>
<dbReference type="GO" id="GO:0004526">
    <property type="term" value="F:ribonuclease P activity"/>
    <property type="evidence" value="ECO:0007669"/>
    <property type="project" value="UniProtKB-UniRule"/>
</dbReference>
<gene>
    <name evidence="7 9" type="primary">rnpA</name>
    <name evidence="9" type="ORF">CH330_01600</name>
</gene>
<reference evidence="9 10" key="1">
    <citation type="submission" date="2017-07" db="EMBL/GenBank/DDBJ databases">
        <title>Recovery of genomes from metagenomes via a dereplication, aggregation, and scoring strategy.</title>
        <authorList>
            <person name="Sieber C.M."/>
            <person name="Probst A.J."/>
            <person name="Sharrar A."/>
            <person name="Thomas B.C."/>
            <person name="Hess M."/>
            <person name="Tringe S.G."/>
            <person name="Banfield J.F."/>
        </authorList>
    </citation>
    <scope>NUCLEOTIDE SEQUENCE [LARGE SCALE GENOMIC DNA]</scope>
    <source>
        <strain evidence="9">JGI_Cruoil_03_51_56</strain>
    </source>
</reference>
<dbReference type="InterPro" id="IPR000100">
    <property type="entry name" value="RNase_P"/>
</dbReference>
<comment type="caution">
    <text evidence="9">The sequence shown here is derived from an EMBL/GenBank/DDBJ whole genome shotgun (WGS) entry which is preliminary data.</text>
</comment>
<comment type="catalytic activity">
    <reaction evidence="7">
        <text>Endonucleolytic cleavage of RNA, removing 5'-extranucleotides from tRNA precursor.</text>
        <dbReference type="EC" id="3.1.26.5"/>
    </reaction>
</comment>
<dbReference type="PANTHER" id="PTHR33992:SF1">
    <property type="entry name" value="RIBONUCLEASE P PROTEIN COMPONENT"/>
    <property type="match status" value="1"/>
</dbReference>
<dbReference type="SUPFAM" id="SSF54211">
    <property type="entry name" value="Ribosomal protein S5 domain 2-like"/>
    <property type="match status" value="1"/>
</dbReference>
<dbReference type="Pfam" id="PF00825">
    <property type="entry name" value="Ribonuclease_P"/>
    <property type="match status" value="1"/>
</dbReference>
<evidence type="ECO:0000256" key="6">
    <source>
        <dbReference type="ARBA" id="ARBA00022884"/>
    </source>
</evidence>
<evidence type="ECO:0000256" key="2">
    <source>
        <dbReference type="ARBA" id="ARBA00022694"/>
    </source>
</evidence>
<sequence>MDKALKRNEILRHQVELNRIKQNGRRIVGSVLYLCYNPAVRPSRRVAFLLSRGIKNAVKRNRLKRHLREIYRTHKNWFPRGYDYLIHATPSAAGLKFRQLLKHTEDLTRKLSNDYQSD</sequence>
<evidence type="ECO:0000256" key="5">
    <source>
        <dbReference type="ARBA" id="ARBA00022801"/>
    </source>
</evidence>
<dbReference type="InterPro" id="IPR020568">
    <property type="entry name" value="Ribosomal_Su5_D2-typ_SF"/>
</dbReference>
<dbReference type="HAMAP" id="MF_00227">
    <property type="entry name" value="RNase_P"/>
    <property type="match status" value="1"/>
</dbReference>
<evidence type="ECO:0000313" key="9">
    <source>
        <dbReference type="EMBL" id="OYD16866.1"/>
    </source>
</evidence>
<evidence type="ECO:0000256" key="3">
    <source>
        <dbReference type="ARBA" id="ARBA00022722"/>
    </source>
</evidence>
<keyword evidence="4 7" id="KW-0255">Endonuclease</keyword>
<keyword evidence="2 7" id="KW-0819">tRNA processing</keyword>
<name>A0A235BXD3_UNCW3</name>
<organism evidence="9 10">
    <name type="scientific">candidate division WOR-3 bacterium JGI_Cruoil_03_51_56</name>
    <dbReference type="NCBI Taxonomy" id="1973747"/>
    <lineage>
        <taxon>Bacteria</taxon>
        <taxon>Bacteria division WOR-3</taxon>
    </lineage>
</organism>
<dbReference type="InterPro" id="IPR014721">
    <property type="entry name" value="Ribsml_uS5_D2-typ_fold_subgr"/>
</dbReference>
<comment type="function">
    <text evidence="1 7">RNaseP catalyzes the removal of the 5'-leader sequence from pre-tRNA to produce the mature 5'-terminus. It can also cleave other RNA substrates such as 4.5S RNA. The protein component plays an auxiliary but essential role in vivo by binding to the 5'-leader sequence and broadening the substrate specificity of the ribozyme.</text>
</comment>
<evidence type="ECO:0000256" key="7">
    <source>
        <dbReference type="HAMAP-Rule" id="MF_00227"/>
    </source>
</evidence>
<keyword evidence="6 7" id="KW-0694">RNA-binding</keyword>
<evidence type="ECO:0000256" key="4">
    <source>
        <dbReference type="ARBA" id="ARBA00022759"/>
    </source>
</evidence>
<dbReference type="Gene3D" id="3.30.230.10">
    <property type="match status" value="1"/>
</dbReference>
<dbReference type="PROSITE" id="PS00648">
    <property type="entry name" value="RIBONUCLEASE_P"/>
    <property type="match status" value="1"/>
</dbReference>
<dbReference type="InterPro" id="IPR020539">
    <property type="entry name" value="RNase_P_CS"/>
</dbReference>
<dbReference type="GO" id="GO:0000049">
    <property type="term" value="F:tRNA binding"/>
    <property type="evidence" value="ECO:0007669"/>
    <property type="project" value="UniProtKB-UniRule"/>
</dbReference>
<comment type="subunit">
    <text evidence="7">Consists of a catalytic RNA component (M1 or rnpB) and a protein subunit.</text>
</comment>